<keyword evidence="2" id="KW-1185">Reference proteome</keyword>
<dbReference type="EMBL" id="KN822015">
    <property type="protein sequence ID" value="KIM66840.1"/>
    <property type="molecule type" value="Genomic_DNA"/>
</dbReference>
<evidence type="ECO:0000313" key="2">
    <source>
        <dbReference type="Proteomes" id="UP000053989"/>
    </source>
</evidence>
<sequence>AARTTRLITYCKDHNDFHLKLFLDSTEEATQQGWPRRQLTTSRDHAYQTLACAVFEHDSDPELKQAVVAHPTLFVAPMKRRFNTLCTHYNKINAQLGASGVGIDIEDLRADPNRANLLARLTVTFPWWEDLHGWWKNNP</sequence>
<reference evidence="1 2" key="1">
    <citation type="submission" date="2014-04" db="EMBL/GenBank/DDBJ databases">
        <authorList>
            <consortium name="DOE Joint Genome Institute"/>
            <person name="Kuo A."/>
            <person name="Kohler A."/>
            <person name="Nagy L.G."/>
            <person name="Floudas D."/>
            <person name="Copeland A."/>
            <person name="Barry K.W."/>
            <person name="Cichocki N."/>
            <person name="Veneault-Fourrey C."/>
            <person name="LaButti K."/>
            <person name="Lindquist E.A."/>
            <person name="Lipzen A."/>
            <person name="Lundell T."/>
            <person name="Morin E."/>
            <person name="Murat C."/>
            <person name="Sun H."/>
            <person name="Tunlid A."/>
            <person name="Henrissat B."/>
            <person name="Grigoriev I.V."/>
            <person name="Hibbett D.S."/>
            <person name="Martin F."/>
            <person name="Nordberg H.P."/>
            <person name="Cantor M.N."/>
            <person name="Hua S.X."/>
        </authorList>
    </citation>
    <scope>NUCLEOTIDE SEQUENCE [LARGE SCALE GENOMIC DNA]</scope>
    <source>
        <strain evidence="1 2">Foug A</strain>
    </source>
</reference>
<protein>
    <submittedName>
        <fullName evidence="1">Uncharacterized protein</fullName>
    </submittedName>
</protein>
<proteinExistence type="predicted"/>
<feature type="non-terminal residue" evidence="1">
    <location>
        <position position="1"/>
    </location>
</feature>
<feature type="non-terminal residue" evidence="1">
    <location>
        <position position="139"/>
    </location>
</feature>
<organism evidence="1 2">
    <name type="scientific">Scleroderma citrinum Foug A</name>
    <dbReference type="NCBI Taxonomy" id="1036808"/>
    <lineage>
        <taxon>Eukaryota</taxon>
        <taxon>Fungi</taxon>
        <taxon>Dikarya</taxon>
        <taxon>Basidiomycota</taxon>
        <taxon>Agaricomycotina</taxon>
        <taxon>Agaricomycetes</taxon>
        <taxon>Agaricomycetidae</taxon>
        <taxon>Boletales</taxon>
        <taxon>Sclerodermatineae</taxon>
        <taxon>Sclerodermataceae</taxon>
        <taxon>Scleroderma</taxon>
    </lineage>
</organism>
<reference evidence="2" key="2">
    <citation type="submission" date="2015-01" db="EMBL/GenBank/DDBJ databases">
        <title>Evolutionary Origins and Diversification of the Mycorrhizal Mutualists.</title>
        <authorList>
            <consortium name="DOE Joint Genome Institute"/>
            <consortium name="Mycorrhizal Genomics Consortium"/>
            <person name="Kohler A."/>
            <person name="Kuo A."/>
            <person name="Nagy L.G."/>
            <person name="Floudas D."/>
            <person name="Copeland A."/>
            <person name="Barry K.W."/>
            <person name="Cichocki N."/>
            <person name="Veneault-Fourrey C."/>
            <person name="LaButti K."/>
            <person name="Lindquist E.A."/>
            <person name="Lipzen A."/>
            <person name="Lundell T."/>
            <person name="Morin E."/>
            <person name="Murat C."/>
            <person name="Riley R."/>
            <person name="Ohm R."/>
            <person name="Sun H."/>
            <person name="Tunlid A."/>
            <person name="Henrissat B."/>
            <person name="Grigoriev I.V."/>
            <person name="Hibbett D.S."/>
            <person name="Martin F."/>
        </authorList>
    </citation>
    <scope>NUCLEOTIDE SEQUENCE [LARGE SCALE GENOMIC DNA]</scope>
    <source>
        <strain evidence="2">Foug A</strain>
    </source>
</reference>
<dbReference type="AlphaFoldDB" id="A0A0C3E202"/>
<dbReference type="OrthoDB" id="3182376at2759"/>
<dbReference type="Proteomes" id="UP000053989">
    <property type="component" value="Unassembled WGS sequence"/>
</dbReference>
<name>A0A0C3E202_9AGAM</name>
<dbReference type="STRING" id="1036808.A0A0C3E202"/>
<accession>A0A0C3E202</accession>
<dbReference type="InParanoid" id="A0A0C3E202"/>
<dbReference type="HOGENOM" id="CLU_041175_4_0_1"/>
<evidence type="ECO:0000313" key="1">
    <source>
        <dbReference type="EMBL" id="KIM66840.1"/>
    </source>
</evidence>
<gene>
    <name evidence="1" type="ORF">SCLCIDRAFT_48456</name>
</gene>